<feature type="compositionally biased region" description="Low complexity" evidence="1">
    <location>
        <begin position="107"/>
        <end position="119"/>
    </location>
</feature>
<feature type="region of interest" description="Disordered" evidence="1">
    <location>
        <begin position="1"/>
        <end position="133"/>
    </location>
</feature>
<comment type="caution">
    <text evidence="3">The sequence shown here is derived from an EMBL/GenBank/DDBJ whole genome shotgun (WGS) entry which is preliminary data.</text>
</comment>
<keyword evidence="2" id="KW-0812">Transmembrane</keyword>
<organism evidence="3 4">
    <name type="scientific">Micromonospora vulcania</name>
    <dbReference type="NCBI Taxonomy" id="1441873"/>
    <lineage>
        <taxon>Bacteria</taxon>
        <taxon>Bacillati</taxon>
        <taxon>Actinomycetota</taxon>
        <taxon>Actinomycetes</taxon>
        <taxon>Micromonosporales</taxon>
        <taxon>Micromonosporaceae</taxon>
        <taxon>Micromonospora</taxon>
    </lineage>
</organism>
<keyword evidence="2" id="KW-1133">Transmembrane helix</keyword>
<keyword evidence="2" id="KW-0472">Membrane</keyword>
<keyword evidence="4" id="KW-1185">Reference proteome</keyword>
<evidence type="ECO:0000256" key="1">
    <source>
        <dbReference type="SAM" id="MobiDB-lite"/>
    </source>
</evidence>
<dbReference type="Proteomes" id="UP001596226">
    <property type="component" value="Unassembled WGS sequence"/>
</dbReference>
<gene>
    <name evidence="3" type="ORF">ACFQGL_22250</name>
</gene>
<feature type="compositionally biased region" description="Low complexity" evidence="1">
    <location>
        <begin position="18"/>
        <end position="29"/>
    </location>
</feature>
<feature type="compositionally biased region" description="Pro residues" evidence="1">
    <location>
        <begin position="120"/>
        <end position="132"/>
    </location>
</feature>
<dbReference type="EMBL" id="JBHSQS010000014">
    <property type="protein sequence ID" value="MFC5926061.1"/>
    <property type="molecule type" value="Genomic_DNA"/>
</dbReference>
<protein>
    <submittedName>
        <fullName evidence="3">Uncharacterized protein</fullName>
    </submittedName>
</protein>
<feature type="compositionally biased region" description="Pro residues" evidence="1">
    <location>
        <begin position="30"/>
        <end position="50"/>
    </location>
</feature>
<evidence type="ECO:0000313" key="4">
    <source>
        <dbReference type="Proteomes" id="UP001596226"/>
    </source>
</evidence>
<feature type="compositionally biased region" description="Pro residues" evidence="1">
    <location>
        <begin position="63"/>
        <end position="106"/>
    </location>
</feature>
<proteinExistence type="predicted"/>
<name>A0ABW1H9K8_9ACTN</name>
<sequence>MNVDPTAPLPDSEPETQAHPPTDPWAAAPPTAPLPVTPPTAPFPTAPFPGAPTTAPTAQFPTAPAPEQFPGPAPQFSAPPAPFSGPPAPHSGPPAPHSGPPAPHSGPPAQFSAPPAQFGPYPPAPFSAPPTPAGGAWPAAGPYPPVPMSAHPVSAGPEVVAVQIGEITVSPPVIRTPTGVLPLAGASWHVADYWQREEKVATWALVCAIVGFFCVAFFSLLFLLVKETRHHGTVQVTVTNGAQQYVARIPVTDQGQVQHLNNQVNYARSLSSR</sequence>
<evidence type="ECO:0000256" key="2">
    <source>
        <dbReference type="SAM" id="Phobius"/>
    </source>
</evidence>
<feature type="compositionally biased region" description="Low complexity" evidence="1">
    <location>
        <begin position="51"/>
        <end position="62"/>
    </location>
</feature>
<reference evidence="4" key="1">
    <citation type="journal article" date="2019" name="Int. J. Syst. Evol. Microbiol.">
        <title>The Global Catalogue of Microorganisms (GCM) 10K type strain sequencing project: providing services to taxonomists for standard genome sequencing and annotation.</title>
        <authorList>
            <consortium name="The Broad Institute Genomics Platform"/>
            <consortium name="The Broad Institute Genome Sequencing Center for Infectious Disease"/>
            <person name="Wu L."/>
            <person name="Ma J."/>
        </authorList>
    </citation>
    <scope>NUCLEOTIDE SEQUENCE [LARGE SCALE GENOMIC DNA]</scope>
    <source>
        <strain evidence="4">CGMCC 4.7144</strain>
    </source>
</reference>
<evidence type="ECO:0000313" key="3">
    <source>
        <dbReference type="EMBL" id="MFC5926061.1"/>
    </source>
</evidence>
<accession>A0ABW1H9K8</accession>
<dbReference type="RefSeq" id="WP_377514222.1">
    <property type="nucleotide sequence ID" value="NZ_JBHSQS010000014.1"/>
</dbReference>
<feature type="transmembrane region" description="Helical" evidence="2">
    <location>
        <begin position="203"/>
        <end position="225"/>
    </location>
</feature>